<evidence type="ECO:0000313" key="2">
    <source>
        <dbReference type="Proteomes" id="UP001631969"/>
    </source>
</evidence>
<evidence type="ECO:0000313" key="1">
    <source>
        <dbReference type="EMBL" id="MFM9328208.1"/>
    </source>
</evidence>
<keyword evidence="2" id="KW-1185">Reference proteome</keyword>
<reference evidence="1" key="1">
    <citation type="submission" date="2024-12" db="EMBL/GenBank/DDBJ databases">
        <authorList>
            <person name="Wu N."/>
        </authorList>
    </citation>
    <scope>NUCLEOTIDE SEQUENCE</scope>
    <source>
        <strain evidence="1">P15</strain>
    </source>
</reference>
<sequence length="68" mass="7198">MDKEEIRKLEPKYIGNTRHLTEGEAGEIMHDPANEEDDDNDALSGIALASLAFAAHESGNTGGGGTTQ</sequence>
<accession>A0ACC7NU80</accession>
<name>A0ACC7NU80_9BACL</name>
<dbReference type="EMBL" id="JBJURJ010000004">
    <property type="protein sequence ID" value="MFM9328208.1"/>
    <property type="molecule type" value="Genomic_DNA"/>
</dbReference>
<dbReference type="Proteomes" id="UP001631969">
    <property type="component" value="Unassembled WGS sequence"/>
</dbReference>
<organism evidence="1 2">
    <name type="scientific">Paenibacillus mesotrionivorans</name>
    <dbReference type="NCBI Taxonomy" id="3160968"/>
    <lineage>
        <taxon>Bacteria</taxon>
        <taxon>Bacillati</taxon>
        <taxon>Bacillota</taxon>
        <taxon>Bacilli</taxon>
        <taxon>Bacillales</taxon>
        <taxon>Paenibacillaceae</taxon>
        <taxon>Paenibacillus</taxon>
    </lineage>
</organism>
<gene>
    <name evidence="1" type="ORF">ACI1P1_07920</name>
</gene>
<comment type="caution">
    <text evidence="1">The sequence shown here is derived from an EMBL/GenBank/DDBJ whole genome shotgun (WGS) entry which is preliminary data.</text>
</comment>
<protein>
    <submittedName>
        <fullName evidence="1">Uncharacterized protein</fullName>
    </submittedName>
</protein>
<proteinExistence type="predicted"/>